<comment type="caution">
    <text evidence="2">The sequence shown here is derived from an EMBL/GenBank/DDBJ whole genome shotgun (WGS) entry which is preliminary data.</text>
</comment>
<dbReference type="GO" id="GO:0005829">
    <property type="term" value="C:cytosol"/>
    <property type="evidence" value="ECO:0007669"/>
    <property type="project" value="TreeGrafter"/>
</dbReference>
<evidence type="ECO:0000313" key="2">
    <source>
        <dbReference type="EMBL" id="TCV98718.1"/>
    </source>
</evidence>
<keyword evidence="3" id="KW-1185">Reference proteome</keyword>
<proteinExistence type="inferred from homology"/>
<comment type="similarity">
    <text evidence="1">Belongs to the RutC family.</text>
</comment>
<evidence type="ECO:0000313" key="3">
    <source>
        <dbReference type="Proteomes" id="UP000295719"/>
    </source>
</evidence>
<dbReference type="PANTHER" id="PTHR11803">
    <property type="entry name" value="2-IMINOBUTANOATE/2-IMINOPROPANOATE DEAMINASE RIDA"/>
    <property type="match status" value="1"/>
</dbReference>
<dbReference type="InterPro" id="IPR006175">
    <property type="entry name" value="YjgF/YER057c/UK114"/>
</dbReference>
<dbReference type="PANTHER" id="PTHR11803:SF58">
    <property type="entry name" value="PROTEIN HMF1-RELATED"/>
    <property type="match status" value="1"/>
</dbReference>
<dbReference type="OrthoDB" id="9809792at2"/>
<organism evidence="2 3">
    <name type="scientific">Biostraticola tofi</name>
    <dbReference type="NCBI Taxonomy" id="466109"/>
    <lineage>
        <taxon>Bacteria</taxon>
        <taxon>Pseudomonadati</taxon>
        <taxon>Pseudomonadota</taxon>
        <taxon>Gammaproteobacteria</taxon>
        <taxon>Enterobacterales</taxon>
        <taxon>Bruguierivoracaceae</taxon>
        <taxon>Biostraticola</taxon>
    </lineage>
</organism>
<evidence type="ECO:0000256" key="1">
    <source>
        <dbReference type="ARBA" id="ARBA00010552"/>
    </source>
</evidence>
<reference evidence="2 3" key="1">
    <citation type="submission" date="2019-03" db="EMBL/GenBank/DDBJ databases">
        <title>Genomic Encyclopedia of Type Strains, Phase IV (KMG-IV): sequencing the most valuable type-strain genomes for metagenomic binning, comparative biology and taxonomic classification.</title>
        <authorList>
            <person name="Goeker M."/>
        </authorList>
    </citation>
    <scope>NUCLEOTIDE SEQUENCE [LARGE SCALE GENOMIC DNA]</scope>
    <source>
        <strain evidence="2 3">DSM 19580</strain>
    </source>
</reference>
<gene>
    <name evidence="2" type="ORF">EDC52_10237</name>
</gene>
<accession>A0A4R3Z486</accession>
<protein>
    <submittedName>
        <fullName evidence="2">Enamine deaminase RidA (YjgF/YER057c/UK114 family)</fullName>
    </submittedName>
</protein>
<dbReference type="GO" id="GO:0019239">
    <property type="term" value="F:deaminase activity"/>
    <property type="evidence" value="ECO:0007669"/>
    <property type="project" value="TreeGrafter"/>
</dbReference>
<name>A0A4R3Z486_9GAMM</name>
<dbReference type="CDD" id="cd00448">
    <property type="entry name" value="YjgF_YER057c_UK114_family"/>
    <property type="match status" value="1"/>
</dbReference>
<dbReference type="Proteomes" id="UP000295719">
    <property type="component" value="Unassembled WGS sequence"/>
</dbReference>
<dbReference type="SUPFAM" id="SSF55298">
    <property type="entry name" value="YjgF-like"/>
    <property type="match status" value="1"/>
</dbReference>
<dbReference type="RefSeq" id="WP_131864130.1">
    <property type="nucleotide sequence ID" value="NZ_SMCR01000002.1"/>
</dbReference>
<dbReference type="InterPro" id="IPR035959">
    <property type="entry name" value="RutC-like_sf"/>
</dbReference>
<dbReference type="AlphaFoldDB" id="A0A4R3Z486"/>
<dbReference type="Pfam" id="PF01042">
    <property type="entry name" value="Ribonuc_L-PSP"/>
    <property type="match status" value="1"/>
</dbReference>
<dbReference type="EMBL" id="SMCR01000002">
    <property type="protein sequence ID" value="TCV98718.1"/>
    <property type="molecule type" value="Genomic_DNA"/>
</dbReference>
<sequence>MPQSLVRMNPPSLPDAAKMGYSQITTVEPGRMAYISGQVAWRPDGQPVPDDLVEQTRIVTAHARAALNALGATPQDIVIARVFMLDLNPETLGQVFPPLREMFNGAEPCITGVGVASLAAPELKIEMELTVRLPD</sequence>
<dbReference type="Gene3D" id="3.30.1330.40">
    <property type="entry name" value="RutC-like"/>
    <property type="match status" value="1"/>
</dbReference>